<accession>A0A2J8HSG0</accession>
<proteinExistence type="predicted"/>
<protein>
    <submittedName>
        <fullName evidence="1">Uncharacterized protein</fullName>
    </submittedName>
</protein>
<reference evidence="1 2" key="1">
    <citation type="submission" date="2018-01" db="EMBL/GenBank/DDBJ databases">
        <title>Draft genome sequences of six Vibrio diazotrophicus strains isolated from deep-sea sediments of the Baltic Sea.</title>
        <authorList>
            <person name="Castillo D."/>
            <person name="Vandieken V."/>
            <person name="Chiang O."/>
            <person name="Middelboe M."/>
        </authorList>
    </citation>
    <scope>NUCLEOTIDE SEQUENCE [LARGE SCALE GENOMIC DNA]</scope>
    <source>
        <strain evidence="1 2">60.27F</strain>
    </source>
</reference>
<evidence type="ECO:0000313" key="2">
    <source>
        <dbReference type="Proteomes" id="UP000236449"/>
    </source>
</evidence>
<dbReference type="EMBL" id="POSK01000023">
    <property type="protein sequence ID" value="PNI01195.1"/>
    <property type="molecule type" value="Genomic_DNA"/>
</dbReference>
<evidence type="ECO:0000313" key="1">
    <source>
        <dbReference type="EMBL" id="PNI01195.1"/>
    </source>
</evidence>
<dbReference type="AlphaFoldDB" id="A0A2J8HSG0"/>
<dbReference type="RefSeq" id="WP_102967301.1">
    <property type="nucleotide sequence ID" value="NZ_POSK01000023.1"/>
</dbReference>
<dbReference type="Proteomes" id="UP000236449">
    <property type="component" value="Unassembled WGS sequence"/>
</dbReference>
<comment type="caution">
    <text evidence="1">The sequence shown here is derived from an EMBL/GenBank/DDBJ whole genome shotgun (WGS) entry which is preliminary data.</text>
</comment>
<sequence length="72" mass="7865">MPALILSASPFEQHEHINTLLCQSNATLAILEIALESEPRHDLVQNVISSVSSQLDQCQKLNRVLAANSSPE</sequence>
<name>A0A2J8HSG0_VIBDI</name>
<organism evidence="1 2">
    <name type="scientific">Vibrio diazotrophicus</name>
    <dbReference type="NCBI Taxonomy" id="685"/>
    <lineage>
        <taxon>Bacteria</taxon>
        <taxon>Pseudomonadati</taxon>
        <taxon>Pseudomonadota</taxon>
        <taxon>Gammaproteobacteria</taxon>
        <taxon>Vibrionales</taxon>
        <taxon>Vibrionaceae</taxon>
        <taxon>Vibrio</taxon>
    </lineage>
</organism>
<gene>
    <name evidence="1" type="ORF">C1N32_20750</name>
</gene>